<keyword evidence="8" id="KW-1133">Transmembrane helix</keyword>
<protein>
    <submittedName>
        <fullName evidence="10">Cytochrome c oxidase accessory protein CcoG</fullName>
    </submittedName>
</protein>
<dbReference type="PROSITE" id="PS51379">
    <property type="entry name" value="4FE4S_FER_2"/>
    <property type="match status" value="1"/>
</dbReference>
<dbReference type="GO" id="GO:0051539">
    <property type="term" value="F:4 iron, 4 sulfur cluster binding"/>
    <property type="evidence" value="ECO:0007669"/>
    <property type="project" value="UniProtKB-KW"/>
</dbReference>
<accession>A0A2N8KLF4</accession>
<dbReference type="InterPro" id="IPR014116">
    <property type="entry name" value="Cyt_c_oxidase_cbb3_FixG"/>
</dbReference>
<dbReference type="InterPro" id="IPR017900">
    <property type="entry name" value="4Fe4S_Fe_S_CS"/>
</dbReference>
<proteinExistence type="predicted"/>
<keyword evidence="11" id="KW-1185">Reference proteome</keyword>
<gene>
    <name evidence="10" type="primary">ccoG</name>
    <name evidence="10" type="ORF">C1I89_08530</name>
</gene>
<feature type="compositionally biased region" description="Polar residues" evidence="7">
    <location>
        <begin position="1"/>
        <end position="11"/>
    </location>
</feature>
<name>A0A2N8KLF4_9BURK</name>
<dbReference type="InterPro" id="IPR032879">
    <property type="entry name" value="FixG_C"/>
</dbReference>
<keyword evidence="6" id="KW-0411">Iron-sulfur</keyword>
<keyword evidence="3" id="KW-0479">Metal-binding</keyword>
<dbReference type="PANTHER" id="PTHR30176">
    <property type="entry name" value="FERREDOXIN-TYPE PROTEIN NAPH"/>
    <property type="match status" value="1"/>
</dbReference>
<dbReference type="SUPFAM" id="SSF54862">
    <property type="entry name" value="4Fe-4S ferredoxins"/>
    <property type="match status" value="1"/>
</dbReference>
<reference evidence="10 11" key="1">
    <citation type="submission" date="2018-01" db="EMBL/GenBank/DDBJ databases">
        <title>The draft genome of an aniline degradation strain ANB-1.</title>
        <authorList>
            <person name="Zhang L."/>
            <person name="Jiang J."/>
        </authorList>
    </citation>
    <scope>NUCLEOTIDE SEQUENCE [LARGE SCALE GENOMIC DNA]</scope>
    <source>
        <strain evidence="10 11">ANB-1</strain>
    </source>
</reference>
<dbReference type="Pfam" id="PF11614">
    <property type="entry name" value="FixG_C"/>
    <property type="match status" value="1"/>
</dbReference>
<keyword evidence="2" id="KW-0004">4Fe-4S</keyword>
<feature type="transmembrane region" description="Helical" evidence="8">
    <location>
        <begin position="360"/>
        <end position="380"/>
    </location>
</feature>
<evidence type="ECO:0000259" key="9">
    <source>
        <dbReference type="PROSITE" id="PS51379"/>
    </source>
</evidence>
<dbReference type="PROSITE" id="PS00198">
    <property type="entry name" value="4FE4S_FER_1"/>
    <property type="match status" value="2"/>
</dbReference>
<evidence type="ECO:0000313" key="10">
    <source>
        <dbReference type="EMBL" id="PND34272.1"/>
    </source>
</evidence>
<feature type="region of interest" description="Disordered" evidence="7">
    <location>
        <begin position="1"/>
        <end position="32"/>
    </location>
</feature>
<feature type="transmembrane region" description="Helical" evidence="8">
    <location>
        <begin position="179"/>
        <end position="196"/>
    </location>
</feature>
<dbReference type="RefSeq" id="WP_102772341.1">
    <property type="nucleotide sequence ID" value="NZ_POQS01000002.1"/>
</dbReference>
<dbReference type="Pfam" id="PF12801">
    <property type="entry name" value="Fer4_5"/>
    <property type="match status" value="1"/>
</dbReference>
<dbReference type="AlphaFoldDB" id="A0A2N8KLF4"/>
<dbReference type="Proteomes" id="UP000235994">
    <property type="component" value="Unassembled WGS sequence"/>
</dbReference>
<dbReference type="InterPro" id="IPR051684">
    <property type="entry name" value="Electron_Trans/Redox"/>
</dbReference>
<evidence type="ECO:0000256" key="6">
    <source>
        <dbReference type="ARBA" id="ARBA00023014"/>
    </source>
</evidence>
<evidence type="ECO:0000256" key="8">
    <source>
        <dbReference type="SAM" id="Phobius"/>
    </source>
</evidence>
<dbReference type="PANTHER" id="PTHR30176:SF3">
    <property type="entry name" value="FERREDOXIN-TYPE PROTEIN NAPH"/>
    <property type="match status" value="1"/>
</dbReference>
<evidence type="ECO:0000256" key="5">
    <source>
        <dbReference type="ARBA" id="ARBA00023004"/>
    </source>
</evidence>
<feature type="domain" description="4Fe-4S ferredoxin-type" evidence="9">
    <location>
        <begin position="298"/>
        <end position="332"/>
    </location>
</feature>
<dbReference type="InterPro" id="IPR009051">
    <property type="entry name" value="Helical_ferredxn"/>
</dbReference>
<dbReference type="GO" id="GO:0046872">
    <property type="term" value="F:metal ion binding"/>
    <property type="evidence" value="ECO:0007669"/>
    <property type="project" value="UniProtKB-KW"/>
</dbReference>
<dbReference type="NCBIfam" id="TIGR02745">
    <property type="entry name" value="ccoG_rdxA_fixG"/>
    <property type="match status" value="1"/>
</dbReference>
<keyword evidence="4" id="KW-0249">Electron transport</keyword>
<dbReference type="EMBL" id="POQS01000002">
    <property type="protein sequence ID" value="PND34272.1"/>
    <property type="molecule type" value="Genomic_DNA"/>
</dbReference>
<evidence type="ECO:0000313" key="11">
    <source>
        <dbReference type="Proteomes" id="UP000235994"/>
    </source>
</evidence>
<evidence type="ECO:0000256" key="7">
    <source>
        <dbReference type="SAM" id="MobiDB-lite"/>
    </source>
</evidence>
<keyword evidence="5" id="KW-0408">Iron</keyword>
<dbReference type="Gene3D" id="2.60.40.10">
    <property type="entry name" value="Immunoglobulins"/>
    <property type="match status" value="1"/>
</dbReference>
<dbReference type="GO" id="GO:0005886">
    <property type="term" value="C:plasma membrane"/>
    <property type="evidence" value="ECO:0007669"/>
    <property type="project" value="TreeGrafter"/>
</dbReference>
<sequence length="497" mass="55629">MEDGSTASVGGNSPGGDPPPWRPHTRPPRPGQETLEQTLADVRSKIYPRSVSGIFARWRIAFVFLTQIIFYGLPWLQWNGRQAVLFDLGARKFYLFGLVLWPQDVVYLAVLLVISALALFLFTAVAGRLFCGYACPQTVYTEIFMWIERKVEGDRVARIRLDESPWSWRKARLKLTKHFLWIAVAWWTGSTFIGYFAPIRELGHELFTLQLGPWQWFWMLFYGFATWGNAGFMRESVCKYMCPYARFQSVMVDPDTFVVTYDKVRGEPRGGRSRKIDHKAAGMGDCVDCSLCVQVCPTGIDIRDGLQYMCIGCGACIDACEQVMDKMQYEPGLIRYTSERAMLDGLSTKSARSHLLRPRVLIYGALILALAIAFVASLAMRNPLRVDIIRDRGALGREVAGGQIENVYRLQIINTSDQPMRLRLSAEGMPGLTVMAGQQGADTVDVEAAANKLVPMVIRAPAGAEPGAHPITLRARGQDGEQRAIETDEAASFYVPE</sequence>
<organism evidence="10 11">
    <name type="scientific">Achromobacter pulmonis</name>
    <dbReference type="NCBI Taxonomy" id="1389932"/>
    <lineage>
        <taxon>Bacteria</taxon>
        <taxon>Pseudomonadati</taxon>
        <taxon>Pseudomonadota</taxon>
        <taxon>Betaproteobacteria</taxon>
        <taxon>Burkholderiales</taxon>
        <taxon>Alcaligenaceae</taxon>
        <taxon>Achromobacter</taxon>
    </lineage>
</organism>
<evidence type="ECO:0000256" key="3">
    <source>
        <dbReference type="ARBA" id="ARBA00022723"/>
    </source>
</evidence>
<dbReference type="InterPro" id="IPR013783">
    <property type="entry name" value="Ig-like_fold"/>
</dbReference>
<feature type="transmembrane region" description="Helical" evidence="8">
    <location>
        <begin position="216"/>
        <end position="233"/>
    </location>
</feature>
<evidence type="ECO:0000256" key="1">
    <source>
        <dbReference type="ARBA" id="ARBA00022448"/>
    </source>
</evidence>
<dbReference type="InterPro" id="IPR017896">
    <property type="entry name" value="4Fe4S_Fe-S-bd"/>
</dbReference>
<evidence type="ECO:0000256" key="4">
    <source>
        <dbReference type="ARBA" id="ARBA00022982"/>
    </source>
</evidence>
<feature type="transmembrane region" description="Helical" evidence="8">
    <location>
        <begin position="105"/>
        <end position="126"/>
    </location>
</feature>
<keyword evidence="8" id="KW-0472">Membrane</keyword>
<feature type="transmembrane region" description="Helical" evidence="8">
    <location>
        <begin position="58"/>
        <end position="78"/>
    </location>
</feature>
<comment type="caution">
    <text evidence="10">The sequence shown here is derived from an EMBL/GenBank/DDBJ whole genome shotgun (WGS) entry which is preliminary data.</text>
</comment>
<dbReference type="Pfam" id="PF13746">
    <property type="entry name" value="Fer4_18"/>
    <property type="match status" value="1"/>
</dbReference>
<evidence type="ECO:0000256" key="2">
    <source>
        <dbReference type="ARBA" id="ARBA00022485"/>
    </source>
</evidence>
<keyword evidence="1" id="KW-0813">Transport</keyword>
<dbReference type="Gene3D" id="1.10.1060.10">
    <property type="entry name" value="Alpha-helical ferredoxin"/>
    <property type="match status" value="1"/>
</dbReference>
<keyword evidence="8" id="KW-0812">Transmembrane</keyword>